<evidence type="ECO:0000313" key="11">
    <source>
        <dbReference type="Proteomes" id="UP000799779"/>
    </source>
</evidence>
<dbReference type="SUPFAM" id="SSF52343">
    <property type="entry name" value="Ferredoxin reductase-like, C-terminal NADP-linked domain"/>
    <property type="match status" value="1"/>
</dbReference>
<feature type="binding site" evidence="8">
    <location>
        <position position="129"/>
    </location>
    <ligand>
        <name>FAD</name>
        <dbReference type="ChEBI" id="CHEBI:57692"/>
    </ligand>
</feature>
<accession>A0A6A5WXV5</accession>
<evidence type="ECO:0000256" key="1">
    <source>
        <dbReference type="ARBA" id="ARBA00001974"/>
    </source>
</evidence>
<dbReference type="PROSITE" id="PS51384">
    <property type="entry name" value="FAD_FR"/>
    <property type="match status" value="1"/>
</dbReference>
<dbReference type="Pfam" id="PF00175">
    <property type="entry name" value="NAD_binding_1"/>
    <property type="match status" value="1"/>
</dbReference>
<evidence type="ECO:0000256" key="5">
    <source>
        <dbReference type="ARBA" id="ARBA00022827"/>
    </source>
</evidence>
<evidence type="ECO:0000256" key="2">
    <source>
        <dbReference type="ARBA" id="ARBA00004370"/>
    </source>
</evidence>
<keyword evidence="7" id="KW-0472">Membrane</keyword>
<dbReference type="InterPro" id="IPR001433">
    <property type="entry name" value="OxRdtase_FAD/NAD-bd"/>
</dbReference>
<sequence>MSWFNTILFRPRTGVLFAIGGGGALARYRFKSSSNSDAPLNPHSFTPYTLVDKQEVSSTSAIFTLRNLKIEKEAESLKEVWKRSVWSVQVKQPQLQIARAYTPLPNTSLPSDPGHHGGDKEQLGDIRLLIRQEEGGEVSTYLHGLPDKATIDLRGPNIELELPHDIKEVMFLAGGTGIAPAMQIAQAMSRRTGSRMHILWANRRREECIGGLDDTGDGTELVRSNGGRWRSLLGLGQPAAEQTLVETRSAKGKGVIVQELDLLKGQSRAQTRGLHVHYFVDEEKKLMKPGDVARRLGLEETETERGSRLILVSGPDGFIEHWAGKKLWIGGREVQGPLGGVLGQMDLKGWSVYKL</sequence>
<comment type="similarity">
    <text evidence="3">Belongs to the flavoprotein pyridine nucleotide cytochrome reductase family.</text>
</comment>
<feature type="domain" description="FAD-binding FR-type" evidence="9">
    <location>
        <begin position="43"/>
        <end position="163"/>
    </location>
</feature>
<dbReference type="GO" id="GO:0016020">
    <property type="term" value="C:membrane"/>
    <property type="evidence" value="ECO:0007669"/>
    <property type="project" value="UniProtKB-SubCell"/>
</dbReference>
<dbReference type="InterPro" id="IPR017938">
    <property type="entry name" value="Riboflavin_synthase-like_b-brl"/>
</dbReference>
<evidence type="ECO:0000256" key="7">
    <source>
        <dbReference type="ARBA" id="ARBA00023136"/>
    </source>
</evidence>
<reference evidence="10" key="1">
    <citation type="journal article" date="2020" name="Stud. Mycol.">
        <title>101 Dothideomycetes genomes: a test case for predicting lifestyles and emergence of pathogens.</title>
        <authorList>
            <person name="Haridas S."/>
            <person name="Albert R."/>
            <person name="Binder M."/>
            <person name="Bloem J."/>
            <person name="Labutti K."/>
            <person name="Salamov A."/>
            <person name="Andreopoulos B."/>
            <person name="Baker S."/>
            <person name="Barry K."/>
            <person name="Bills G."/>
            <person name="Bluhm B."/>
            <person name="Cannon C."/>
            <person name="Castanera R."/>
            <person name="Culley D."/>
            <person name="Daum C."/>
            <person name="Ezra D."/>
            <person name="Gonzalez J."/>
            <person name="Henrissat B."/>
            <person name="Kuo A."/>
            <person name="Liang C."/>
            <person name="Lipzen A."/>
            <person name="Lutzoni F."/>
            <person name="Magnuson J."/>
            <person name="Mondo S."/>
            <person name="Nolan M."/>
            <person name="Ohm R."/>
            <person name="Pangilinan J."/>
            <person name="Park H.-J."/>
            <person name="Ramirez L."/>
            <person name="Alfaro M."/>
            <person name="Sun H."/>
            <person name="Tritt A."/>
            <person name="Yoshinaga Y."/>
            <person name="Zwiers L.-H."/>
            <person name="Turgeon B."/>
            <person name="Goodwin S."/>
            <person name="Spatafora J."/>
            <person name="Crous P."/>
            <person name="Grigoriev I."/>
        </authorList>
    </citation>
    <scope>NUCLEOTIDE SEQUENCE</scope>
    <source>
        <strain evidence="10">CBS 123094</strain>
    </source>
</reference>
<dbReference type="GO" id="GO:0016491">
    <property type="term" value="F:oxidoreductase activity"/>
    <property type="evidence" value="ECO:0007669"/>
    <property type="project" value="UniProtKB-KW"/>
</dbReference>
<feature type="binding site" evidence="8">
    <location>
        <position position="139"/>
    </location>
    <ligand>
        <name>FAD</name>
        <dbReference type="ChEBI" id="CHEBI:57692"/>
    </ligand>
</feature>
<evidence type="ECO:0000259" key="9">
    <source>
        <dbReference type="PROSITE" id="PS51384"/>
    </source>
</evidence>
<evidence type="ECO:0000313" key="10">
    <source>
        <dbReference type="EMBL" id="KAF2002486.1"/>
    </source>
</evidence>
<evidence type="ECO:0000256" key="3">
    <source>
        <dbReference type="ARBA" id="ARBA00006105"/>
    </source>
</evidence>
<dbReference type="InterPro" id="IPR039261">
    <property type="entry name" value="FNR_nucleotide-bd"/>
</dbReference>
<feature type="binding site" evidence="8">
    <location>
        <position position="138"/>
    </location>
    <ligand>
        <name>FAD</name>
        <dbReference type="ChEBI" id="CHEBI:57692"/>
    </ligand>
</feature>
<name>A0A6A5WXV5_9PLEO</name>
<dbReference type="SUPFAM" id="SSF63380">
    <property type="entry name" value="Riboflavin synthase domain-like"/>
    <property type="match status" value="1"/>
</dbReference>
<evidence type="ECO:0000256" key="8">
    <source>
        <dbReference type="PIRSR" id="PIRSR601834-1"/>
    </source>
</evidence>
<feature type="binding site" evidence="8">
    <location>
        <position position="99"/>
    </location>
    <ligand>
        <name>FAD</name>
        <dbReference type="ChEBI" id="CHEBI:57692"/>
    </ligand>
</feature>
<dbReference type="Gene3D" id="3.40.50.80">
    <property type="entry name" value="Nucleotide-binding domain of ferredoxin-NADP reductase (FNR) module"/>
    <property type="match status" value="1"/>
</dbReference>
<comment type="cofactor">
    <cofactor evidence="1 8">
        <name>FAD</name>
        <dbReference type="ChEBI" id="CHEBI:57692"/>
    </cofactor>
</comment>
<dbReference type="EMBL" id="ML977577">
    <property type="protein sequence ID" value="KAF2002486.1"/>
    <property type="molecule type" value="Genomic_DNA"/>
</dbReference>
<dbReference type="Gene3D" id="2.40.30.10">
    <property type="entry name" value="Translation factors"/>
    <property type="match status" value="1"/>
</dbReference>
<keyword evidence="11" id="KW-1185">Reference proteome</keyword>
<keyword evidence="4 8" id="KW-0285">Flavoprotein</keyword>
<evidence type="ECO:0000256" key="4">
    <source>
        <dbReference type="ARBA" id="ARBA00022630"/>
    </source>
</evidence>
<organism evidence="10 11">
    <name type="scientific">Amniculicola lignicola CBS 123094</name>
    <dbReference type="NCBI Taxonomy" id="1392246"/>
    <lineage>
        <taxon>Eukaryota</taxon>
        <taxon>Fungi</taxon>
        <taxon>Dikarya</taxon>
        <taxon>Ascomycota</taxon>
        <taxon>Pezizomycotina</taxon>
        <taxon>Dothideomycetes</taxon>
        <taxon>Pleosporomycetidae</taxon>
        <taxon>Pleosporales</taxon>
        <taxon>Amniculicolaceae</taxon>
        <taxon>Amniculicola</taxon>
    </lineage>
</organism>
<dbReference type="Pfam" id="PF00970">
    <property type="entry name" value="FAD_binding_6"/>
    <property type="match status" value="1"/>
</dbReference>
<dbReference type="CDD" id="cd06183">
    <property type="entry name" value="cyt_b5_reduct_like"/>
    <property type="match status" value="1"/>
</dbReference>
<dbReference type="GO" id="GO:0005739">
    <property type="term" value="C:mitochondrion"/>
    <property type="evidence" value="ECO:0007669"/>
    <property type="project" value="TreeGrafter"/>
</dbReference>
<dbReference type="InterPro" id="IPR001834">
    <property type="entry name" value="CBR-like"/>
</dbReference>
<dbReference type="InterPro" id="IPR008333">
    <property type="entry name" value="Cbr1-like_FAD-bd_dom"/>
</dbReference>
<dbReference type="PRINTS" id="PR00406">
    <property type="entry name" value="CYTB5RDTASE"/>
</dbReference>
<dbReference type="PANTHER" id="PTHR19370:SF189">
    <property type="entry name" value="CYTOCHROME C MITOCHONDRIAL IMPORT FACTOR CYC2"/>
    <property type="match status" value="1"/>
</dbReference>
<dbReference type="OrthoDB" id="432685at2759"/>
<dbReference type="Proteomes" id="UP000799779">
    <property type="component" value="Unassembled WGS sequence"/>
</dbReference>
<dbReference type="InterPro" id="IPR017927">
    <property type="entry name" value="FAD-bd_FR_type"/>
</dbReference>
<feature type="binding site" evidence="8">
    <location>
        <position position="101"/>
    </location>
    <ligand>
        <name>FAD</name>
        <dbReference type="ChEBI" id="CHEBI:57692"/>
    </ligand>
</feature>
<dbReference type="AlphaFoldDB" id="A0A6A5WXV5"/>
<dbReference type="PANTHER" id="PTHR19370">
    <property type="entry name" value="NADH-CYTOCHROME B5 REDUCTASE"/>
    <property type="match status" value="1"/>
</dbReference>
<keyword evidence="5 8" id="KW-0274">FAD</keyword>
<protein>
    <recommendedName>
        <fullName evidence="9">FAD-binding FR-type domain-containing protein</fullName>
    </recommendedName>
</protein>
<proteinExistence type="inferred from homology"/>
<keyword evidence="6" id="KW-0560">Oxidoreductase</keyword>
<comment type="subcellular location">
    <subcellularLocation>
        <location evidence="2">Membrane</location>
    </subcellularLocation>
</comment>
<gene>
    <name evidence="10" type="ORF">P154DRAFT_430795</name>
</gene>
<evidence type="ECO:0000256" key="6">
    <source>
        <dbReference type="ARBA" id="ARBA00023002"/>
    </source>
</evidence>